<evidence type="ECO:0000313" key="1">
    <source>
        <dbReference type="EMBL" id="SZX60485.1"/>
    </source>
</evidence>
<gene>
    <name evidence="1" type="ORF">BQ4739_LOCUS1028</name>
</gene>
<keyword evidence="2" id="KW-1185">Reference proteome</keyword>
<dbReference type="Gene3D" id="3.30.70.260">
    <property type="match status" value="1"/>
</dbReference>
<dbReference type="SUPFAM" id="SSF117991">
    <property type="entry name" value="YbeD/HP0495-like"/>
    <property type="match status" value="1"/>
</dbReference>
<proteinExistence type="predicted"/>
<evidence type="ECO:0000313" key="2">
    <source>
        <dbReference type="Proteomes" id="UP000256970"/>
    </source>
</evidence>
<dbReference type="InterPro" id="IPR027471">
    <property type="entry name" value="YbeD-like_sf"/>
</dbReference>
<dbReference type="InterPro" id="IPR007454">
    <property type="entry name" value="UPF0250_YbeD-like"/>
</dbReference>
<name>A0A383V4F3_TETOB</name>
<reference evidence="1 2" key="1">
    <citation type="submission" date="2016-10" db="EMBL/GenBank/DDBJ databases">
        <authorList>
            <person name="Cai Z."/>
        </authorList>
    </citation>
    <scope>NUCLEOTIDE SEQUENCE [LARGE SCALE GENOMIC DNA]</scope>
</reference>
<sequence>MSYDDDAESGLSKLRYNKRQSELPKELQDLEISEEGDLIDRKTGKVVNEFGATRFDVAVRALRGELDPAPWVENTERSPGVLMSKLINFPTAYTFQVVGKPAAGGSKEGFVQDMVATISKACQAEVQQEDITVKERLGGKFISMSVTVQSVRAPEIIQSTYDAIGQDPRVTMKF</sequence>
<dbReference type="EMBL" id="FNXT01000070">
    <property type="protein sequence ID" value="SZX60485.1"/>
    <property type="molecule type" value="Genomic_DNA"/>
</dbReference>
<dbReference type="Pfam" id="PF04359">
    <property type="entry name" value="DUF493"/>
    <property type="match status" value="1"/>
</dbReference>
<protein>
    <submittedName>
        <fullName evidence="1">Uncharacterized protein</fullName>
    </submittedName>
</protein>
<dbReference type="AlphaFoldDB" id="A0A383V4F3"/>
<accession>A0A383V4F3</accession>
<dbReference type="OrthoDB" id="43442at2759"/>
<organism evidence="1 2">
    <name type="scientific">Tetradesmus obliquus</name>
    <name type="common">Green alga</name>
    <name type="synonym">Acutodesmus obliquus</name>
    <dbReference type="NCBI Taxonomy" id="3088"/>
    <lineage>
        <taxon>Eukaryota</taxon>
        <taxon>Viridiplantae</taxon>
        <taxon>Chlorophyta</taxon>
        <taxon>core chlorophytes</taxon>
        <taxon>Chlorophyceae</taxon>
        <taxon>CS clade</taxon>
        <taxon>Sphaeropleales</taxon>
        <taxon>Scenedesmaceae</taxon>
        <taxon>Tetradesmus</taxon>
    </lineage>
</organism>
<dbReference type="Proteomes" id="UP000256970">
    <property type="component" value="Unassembled WGS sequence"/>
</dbReference>